<reference evidence="5 7" key="1">
    <citation type="journal article" date="2008" name="Science">
        <title>The Physcomitrella genome reveals evolutionary insights into the conquest of land by plants.</title>
        <authorList>
            <person name="Rensing S."/>
            <person name="Lang D."/>
            <person name="Zimmer A."/>
            <person name="Terry A."/>
            <person name="Salamov A."/>
            <person name="Shapiro H."/>
            <person name="Nishiyama T."/>
            <person name="Perroud P.-F."/>
            <person name="Lindquist E."/>
            <person name="Kamisugi Y."/>
            <person name="Tanahashi T."/>
            <person name="Sakakibara K."/>
            <person name="Fujita T."/>
            <person name="Oishi K."/>
            <person name="Shin-I T."/>
            <person name="Kuroki Y."/>
            <person name="Toyoda A."/>
            <person name="Suzuki Y."/>
            <person name="Hashimoto A."/>
            <person name="Yamaguchi K."/>
            <person name="Sugano A."/>
            <person name="Kohara Y."/>
            <person name="Fujiyama A."/>
            <person name="Anterola A."/>
            <person name="Aoki S."/>
            <person name="Ashton N."/>
            <person name="Barbazuk W.B."/>
            <person name="Barker E."/>
            <person name="Bennetzen J."/>
            <person name="Bezanilla M."/>
            <person name="Blankenship R."/>
            <person name="Cho S.H."/>
            <person name="Dutcher S."/>
            <person name="Estelle M."/>
            <person name="Fawcett J.A."/>
            <person name="Gundlach H."/>
            <person name="Hanada K."/>
            <person name="Heyl A."/>
            <person name="Hicks K.A."/>
            <person name="Hugh J."/>
            <person name="Lohr M."/>
            <person name="Mayer K."/>
            <person name="Melkozernov A."/>
            <person name="Murata T."/>
            <person name="Nelson D."/>
            <person name="Pils B."/>
            <person name="Prigge M."/>
            <person name="Reiss B."/>
            <person name="Renner T."/>
            <person name="Rombauts S."/>
            <person name="Rushton P."/>
            <person name="Sanderfoot A."/>
            <person name="Schween G."/>
            <person name="Shiu S.-H."/>
            <person name="Stueber K."/>
            <person name="Theodoulou F.L."/>
            <person name="Tu H."/>
            <person name="Van de Peer Y."/>
            <person name="Verrier P.J."/>
            <person name="Waters E."/>
            <person name="Wood A."/>
            <person name="Yang L."/>
            <person name="Cove D."/>
            <person name="Cuming A."/>
            <person name="Hasebe M."/>
            <person name="Lucas S."/>
            <person name="Mishler D.B."/>
            <person name="Reski R."/>
            <person name="Grigoriev I."/>
            <person name="Quatrano R.S."/>
            <person name="Boore J.L."/>
        </authorList>
    </citation>
    <scope>NUCLEOTIDE SEQUENCE [LARGE SCALE GENOMIC DNA]</scope>
    <source>
        <strain evidence="6 7">cv. Gransden 2004</strain>
    </source>
</reference>
<dbReference type="Gramene" id="Pp3c15_8250V3.1">
    <property type="protein sequence ID" value="Pp3c15_8250V3.1"/>
    <property type="gene ID" value="Pp3c15_8250"/>
</dbReference>
<dbReference type="SUPFAM" id="SSF51126">
    <property type="entry name" value="Pectin lyase-like"/>
    <property type="match status" value="1"/>
</dbReference>
<accession>A0A2K1JCG6</accession>
<dbReference type="EMBL" id="ABEU02000015">
    <property type="protein sequence ID" value="PNR39222.1"/>
    <property type="molecule type" value="Genomic_DNA"/>
</dbReference>
<dbReference type="Proteomes" id="UP000006727">
    <property type="component" value="Chromosome 15"/>
</dbReference>
<gene>
    <name evidence="5" type="ORF">PHYPA_019500</name>
</gene>
<organism evidence="5">
    <name type="scientific">Physcomitrium patens</name>
    <name type="common">Spreading-leaved earth moss</name>
    <name type="synonym">Physcomitrella patens</name>
    <dbReference type="NCBI Taxonomy" id="3218"/>
    <lineage>
        <taxon>Eukaryota</taxon>
        <taxon>Viridiplantae</taxon>
        <taxon>Streptophyta</taxon>
        <taxon>Embryophyta</taxon>
        <taxon>Bryophyta</taxon>
        <taxon>Bryophytina</taxon>
        <taxon>Bryopsida</taxon>
        <taxon>Funariidae</taxon>
        <taxon>Funariales</taxon>
        <taxon>Funariaceae</taxon>
        <taxon>Physcomitrium</taxon>
    </lineage>
</organism>
<dbReference type="InterPro" id="IPR012334">
    <property type="entry name" value="Pectin_lyas_fold"/>
</dbReference>
<keyword evidence="7" id="KW-1185">Reference proteome</keyword>
<dbReference type="GO" id="GO:0046910">
    <property type="term" value="F:pectinesterase inhibitor activity"/>
    <property type="evidence" value="ECO:0000318"/>
    <property type="project" value="GO_Central"/>
</dbReference>
<evidence type="ECO:0000313" key="5">
    <source>
        <dbReference type="EMBL" id="PNR39222.1"/>
    </source>
</evidence>
<dbReference type="Pfam" id="PF01095">
    <property type="entry name" value="Pectinesterase"/>
    <property type="match status" value="1"/>
</dbReference>
<reference evidence="6" key="3">
    <citation type="submission" date="2020-12" db="UniProtKB">
        <authorList>
            <consortium name="EnsemblPlants"/>
        </authorList>
    </citation>
    <scope>IDENTIFICATION</scope>
</reference>
<dbReference type="STRING" id="3218.A0A2K1JCG6"/>
<dbReference type="UniPathway" id="UPA00545">
    <property type="reaction ID" value="UER00823"/>
</dbReference>
<dbReference type="InterPro" id="IPR011050">
    <property type="entry name" value="Pectin_lyase_fold/virulence"/>
</dbReference>
<dbReference type="GO" id="GO:0030599">
    <property type="term" value="F:pectinesterase activity"/>
    <property type="evidence" value="ECO:0000318"/>
    <property type="project" value="GO_Central"/>
</dbReference>
<keyword evidence="2" id="KW-0378">Hydrolase</keyword>
<evidence type="ECO:0000256" key="3">
    <source>
        <dbReference type="ARBA" id="ARBA00023085"/>
    </source>
</evidence>
<name>A0A2K1JCG6_PHYPA</name>
<evidence type="ECO:0000313" key="7">
    <source>
        <dbReference type="Proteomes" id="UP000006727"/>
    </source>
</evidence>
<dbReference type="GO" id="GO:0042545">
    <property type="term" value="P:cell wall modification"/>
    <property type="evidence" value="ECO:0007669"/>
    <property type="project" value="InterPro"/>
</dbReference>
<feature type="domain" description="Pectinesterase catalytic" evidence="4">
    <location>
        <begin position="147"/>
        <end position="371"/>
    </location>
</feature>
<evidence type="ECO:0000313" key="6">
    <source>
        <dbReference type="EnsemblPlants" id="Pp3c15_8250V3.1"/>
    </source>
</evidence>
<sequence>MELQKTSIDSIKEISLTDEFRLQESSRHSYELLSHALAILNALAVYGEHFLLWRPTAFSLPDGVNASLIPSLPGTPGHRHQKLVFATSGDNPSPPDWIDAQTRRHLLNNPTYDVVVEQDGSGKLRTIQEAVDAYNENSIRRVIYIRAVITGSRNVALEQGTTTVRSATLIVLGRGFIGRSFKVENTAGPLGYQAVAFRGTADRTVMYQVTFDGYQDTLYAHSFRRHYRGCTILRHSRLRFIAKMTTLPRKQNTYTEQGRTDAHQNTGFSFQNCIFDGMDHLKLNTALHKSYLGRPWKQFFVCVIMKSEVKDHIDPQGWLPWNKTSFGLFTSFFAEFENFGPGSSTVNRVPWSRQIWSAATAIRYHASSFVQPRQWVADHNIPLTTTL</sequence>
<proteinExistence type="predicted"/>
<dbReference type="Gene3D" id="2.160.20.10">
    <property type="entry name" value="Single-stranded right-handed beta-helix, Pectin lyase-like"/>
    <property type="match status" value="1"/>
</dbReference>
<evidence type="ECO:0000256" key="1">
    <source>
        <dbReference type="ARBA" id="ARBA00005184"/>
    </source>
</evidence>
<reference evidence="5 7" key="2">
    <citation type="journal article" date="2018" name="Plant J.">
        <title>The Physcomitrella patens chromosome-scale assembly reveals moss genome structure and evolution.</title>
        <authorList>
            <person name="Lang D."/>
            <person name="Ullrich K.K."/>
            <person name="Murat F."/>
            <person name="Fuchs J."/>
            <person name="Jenkins J."/>
            <person name="Haas F.B."/>
            <person name="Piednoel M."/>
            <person name="Gundlach H."/>
            <person name="Van Bel M."/>
            <person name="Meyberg R."/>
            <person name="Vives C."/>
            <person name="Morata J."/>
            <person name="Symeonidi A."/>
            <person name="Hiss M."/>
            <person name="Muchero W."/>
            <person name="Kamisugi Y."/>
            <person name="Saleh O."/>
            <person name="Blanc G."/>
            <person name="Decker E.L."/>
            <person name="van Gessel N."/>
            <person name="Grimwood J."/>
            <person name="Hayes R.D."/>
            <person name="Graham S.W."/>
            <person name="Gunter L.E."/>
            <person name="McDaniel S.F."/>
            <person name="Hoernstein S.N.W."/>
            <person name="Larsson A."/>
            <person name="Li F.W."/>
            <person name="Perroud P.F."/>
            <person name="Phillips J."/>
            <person name="Ranjan P."/>
            <person name="Rokshar D.S."/>
            <person name="Rothfels C.J."/>
            <person name="Schneider L."/>
            <person name="Shu S."/>
            <person name="Stevenson D.W."/>
            <person name="Thummler F."/>
            <person name="Tillich M."/>
            <person name="Villarreal Aguilar J.C."/>
            <person name="Widiez T."/>
            <person name="Wong G.K."/>
            <person name="Wymore A."/>
            <person name="Zhang Y."/>
            <person name="Zimmer A.D."/>
            <person name="Quatrano R.S."/>
            <person name="Mayer K.F.X."/>
            <person name="Goodstein D."/>
            <person name="Casacuberta J.M."/>
            <person name="Vandepoele K."/>
            <person name="Reski R."/>
            <person name="Cuming A.C."/>
            <person name="Tuskan G.A."/>
            <person name="Maumus F."/>
            <person name="Salse J."/>
            <person name="Schmutz J."/>
            <person name="Rensing S.A."/>
        </authorList>
    </citation>
    <scope>NUCLEOTIDE SEQUENCE [LARGE SCALE GENOMIC DNA]</scope>
    <source>
        <strain evidence="6 7">cv. Gransden 2004</strain>
    </source>
</reference>
<evidence type="ECO:0000259" key="4">
    <source>
        <dbReference type="Pfam" id="PF01095"/>
    </source>
</evidence>
<dbReference type="EnsemblPlants" id="Pp3c15_8250V3.1">
    <property type="protein sequence ID" value="Pp3c15_8250V3.1"/>
    <property type="gene ID" value="Pp3c15_8250"/>
</dbReference>
<dbReference type="PANTHER" id="PTHR31707">
    <property type="entry name" value="PECTINESTERASE"/>
    <property type="match status" value="1"/>
</dbReference>
<dbReference type="InParanoid" id="A0A2K1JCG6"/>
<dbReference type="GO" id="GO:0045490">
    <property type="term" value="P:pectin catabolic process"/>
    <property type="evidence" value="ECO:0007669"/>
    <property type="project" value="UniProtKB-UniPathway"/>
</dbReference>
<evidence type="ECO:0000256" key="2">
    <source>
        <dbReference type="ARBA" id="ARBA00022801"/>
    </source>
</evidence>
<comment type="pathway">
    <text evidence="1">Glycan metabolism; pectin degradation; 2-dehydro-3-deoxy-D-gluconate from pectin: step 1/5.</text>
</comment>
<dbReference type="AlphaFoldDB" id="A0A2K1JCG6"/>
<dbReference type="InterPro" id="IPR000070">
    <property type="entry name" value="Pectinesterase_cat"/>
</dbReference>
<keyword evidence="3" id="KW-0063">Aspartyl esterase</keyword>
<protein>
    <recommendedName>
        <fullName evidence="4">Pectinesterase catalytic domain-containing protein</fullName>
    </recommendedName>
</protein>